<evidence type="ECO:0000313" key="1">
    <source>
        <dbReference type="EMBL" id="QGA80910.1"/>
    </source>
</evidence>
<organism evidence="1 2">
    <name type="scientific">Candidatus Nanohalobium constans</name>
    <dbReference type="NCBI Taxonomy" id="2565781"/>
    <lineage>
        <taxon>Archaea</taxon>
        <taxon>Candidatus Nanohalarchaeota</taxon>
        <taxon>Candidatus Nanohalobia</taxon>
        <taxon>Candidatus Nanohalobiales</taxon>
        <taxon>Candidatus Nanohalobiaceae</taxon>
        <taxon>Candidatus Nanohalobium</taxon>
    </lineage>
</organism>
<proteinExistence type="predicted"/>
<dbReference type="AlphaFoldDB" id="A0A5Q0UIA4"/>
<dbReference type="KEGG" id="ncon:LC1Nh_1037"/>
<sequence length="103" mass="12522">MVDVDRFRSSLGEVAVTRGHVERKRSQSDDWDRIDENFSEENLVDYVDFEDVEDIKLEKASIYPNIKIKVDGKWKRLFFHVGDEVEECFRRLNYRWRAYHQLH</sequence>
<dbReference type="EMBL" id="CP040089">
    <property type="protein sequence ID" value="QGA80910.1"/>
    <property type="molecule type" value="Genomic_DNA"/>
</dbReference>
<dbReference type="GeneID" id="42365432"/>
<gene>
    <name evidence="1" type="ORF">LC1Nh_1037</name>
</gene>
<protein>
    <submittedName>
        <fullName evidence="1">Uncharacterized protein</fullName>
    </submittedName>
</protein>
<dbReference type="RefSeq" id="WP_153550655.1">
    <property type="nucleotide sequence ID" value="NZ_CP040089.1"/>
</dbReference>
<dbReference type="Proteomes" id="UP000377803">
    <property type="component" value="Chromosome"/>
</dbReference>
<name>A0A5Q0UIA4_9ARCH</name>
<evidence type="ECO:0000313" key="2">
    <source>
        <dbReference type="Proteomes" id="UP000377803"/>
    </source>
</evidence>
<keyword evidence="2" id="KW-1185">Reference proteome</keyword>
<reference evidence="2" key="1">
    <citation type="submission" date="2019-05" db="EMBL/GenBank/DDBJ databases">
        <title>Candidatus Nanohalobium constans, a novel model system to study the DPANN nano-sized archaea: genomic and physiological characterization of a nanoarchaeon co-cultured with its chitinotrophic host.</title>
        <authorList>
            <person name="La Cono V."/>
            <person name="Arcadi E."/>
            <person name="Crisafi F."/>
            <person name="Denaro R."/>
            <person name="La Spada G."/>
            <person name="Messina E."/>
            <person name="Smedile F."/>
            <person name="Toshchakov S.V."/>
            <person name="Shevchenko M.A."/>
            <person name="Golyshin P.N."/>
            <person name="Golyshina O.V."/>
            <person name="Ferrer M."/>
            <person name="Rohde M."/>
            <person name="Mushegian A."/>
            <person name="Sorokin D.Y."/>
            <person name="Giuliano L."/>
            <person name="Yakimov M.M."/>
        </authorList>
    </citation>
    <scope>NUCLEOTIDE SEQUENCE [LARGE SCALE GENOMIC DNA]</scope>
    <source>
        <strain evidence="2">LC1Nh</strain>
    </source>
</reference>
<accession>A0A5Q0UIA4</accession>